<name>A0AAW2JRT8_SESRA</name>
<feature type="non-terminal residue" evidence="3">
    <location>
        <position position="1"/>
    </location>
</feature>
<dbReference type="SMART" id="SM00233">
    <property type="entry name" value="PH"/>
    <property type="match status" value="1"/>
</dbReference>
<dbReference type="InterPro" id="IPR001849">
    <property type="entry name" value="PH_domain"/>
</dbReference>
<organism evidence="3">
    <name type="scientific">Sesamum radiatum</name>
    <name type="common">Black benniseed</name>
    <dbReference type="NCBI Taxonomy" id="300843"/>
    <lineage>
        <taxon>Eukaryota</taxon>
        <taxon>Viridiplantae</taxon>
        <taxon>Streptophyta</taxon>
        <taxon>Embryophyta</taxon>
        <taxon>Tracheophyta</taxon>
        <taxon>Spermatophyta</taxon>
        <taxon>Magnoliopsida</taxon>
        <taxon>eudicotyledons</taxon>
        <taxon>Gunneridae</taxon>
        <taxon>Pentapetalae</taxon>
        <taxon>asterids</taxon>
        <taxon>lamiids</taxon>
        <taxon>Lamiales</taxon>
        <taxon>Pedaliaceae</taxon>
        <taxon>Sesamum</taxon>
    </lineage>
</organism>
<dbReference type="PROSITE" id="PS50003">
    <property type="entry name" value="PH_DOMAIN"/>
    <property type="match status" value="1"/>
</dbReference>
<dbReference type="PANTHER" id="PTHR45523:SF3">
    <property type="entry name" value="VACUOLAR PROTEIN SORTING-ASSOCIATED PROTEIN 13A"/>
    <property type="match status" value="1"/>
</dbReference>
<sequence>SVELERMAIYLDSDISPWHIEKPWEDLLPYEWGQDGKPAADYLEKHSYLLQPVSGNAKYSKDRPDISSRNGQPLQKAAVNLDDVTLSLSKSGYRDLLKLADNFTAFNQRLKYAHYRPHVSVKNDPRSWWKYACRAGSEQMKKSSGKMPWEQVLRYARLRKKYITLYAALLKSDLDRAVVDDHKDIEELDRELEIDIILQWRMLAHKFVEQSAGSELYLKQKAKKSWWSFGWTSQPVKDENEPGTLTEEDWKRLNDIIGYKEGDDEELLIHDKGDLPYMLLKLHMKHNASKLIDSEECLADLSCDNLEGCIKLYSEAKVINIKLGSYRLLSPNGLLAESESASDSLVGVFCYKPLDVDVDWSLVAKASPCYVTYLKDSINQIINFFQTSATVSQTLVQETASAVQMTIDEVKRSAAKQVNRALKDRTSLEDRTGFQSHRPCTEIGEPKVLIYWFVLDLDIAAPKITIPTDFYPDTVHPTKLLIDLGKLLIRSQDDAEYASPEEANMYTQFDLVLRDVSAFLVDGDYSWSQASLSRVDGSSKYSFISFLPVIDKCGVFLKLQQIRSPVASFPSTRVAMRLPSIGLHFSPSRYHRLMQVAKIFQGEDADHPDLVCPWDEADFAGWLYHLNRKGVGGREAVWQRRYFCVVGPFLYILESPESRNYKQYFSLRGKQLYQVPPDFVGNVEHLLAVCDADRSYLKVVEDANALILRCDSENSRRTWQSYLQGAIYRASGATPVTGLIETLSDSEDSEVENHDSVDASKMEKFFLTGALDELKISFSYSSLQDPSFMKLLLAEEKRLLEFRAIGGQVELSMRADDILIGTVLKALEIEDLVRRKGTSQISYLARSFIRNEDLPSLLDNIDIPTQASNVFSQDDGDDEFYEVSEELNDSVPDSPGDGMEYLNTRTTTQADSSDLKAPSFTRVAGLLPFEVAHTEAGQIRVTDALDSFVKAQIVIFDQNSSLYSDVDKQVTVTLSTLSFYCRRPTILAIMEFVNAINTLEDNSGTLTDTSSPAVASNDVSKEIVNDGLASARMEEPVVKSILGKGKSRVIFYLLLNMARAEIFLMKENDSKLATLTQDNFLTDIKVFPSSFRIKASLGNLRISDDSLHDSHMYFWACDMRNPGGNSFVELVFCSYNADDEDYEGYDYSLQGELSEVRIVYLNRFVQEVISYFMGLVPSDSKDVIQVKDQVTNSEKWLTRSEIEGSPAVKFDLSLKKPIIVMPKRNNSSDYLKLDVVQITVQNTFKWFGGSKTEINAVHVDILKILVEDINLNVGSGSELGESIIQDVKGVSFVIRRSLRDLVHQIPSLEVAVTIEELKAALSNKEYEIIIECAQANISETPNIVPLPGDEVLSPSIDVVGHTGSQALHPAKAEIQARGTWVATKVSVHINMVELCLHYGVSRDASLATLQCNRIVLNQVSGVWLLYKSNMVGEGFLSATLKDLVVVDDREGTEKELKLAFGKPDVDGHNPSQSVPGNMDHNTVESNPLANNARKYTPAILILDARFHESSTFVSLCIQRPQLLVALDFLLAVVEFFVPTVRSDVSNDENANSSHFLDAIVLDHPIFSQATAEFSISPQKPLVVDDERFEHFIYDGRGDFVSKRPMGIKSLMSEYGSFSLCWKWKETAIQKCHHQGRSYGIIMNSSFSYAYLKLLLRLHLNFLLSVHRSRMGHT</sequence>
<dbReference type="InterPro" id="IPR026854">
    <property type="entry name" value="VPS13_N"/>
</dbReference>
<gene>
    <name evidence="3" type="ORF">Sradi_6685600</name>
</gene>
<dbReference type="Pfam" id="PF12624">
    <property type="entry name" value="VPS13_N"/>
    <property type="match status" value="1"/>
</dbReference>
<comment type="caution">
    <text evidence="3">The sequence shown here is derived from an EMBL/GenBank/DDBJ whole genome shotgun (WGS) entry which is preliminary data.</text>
</comment>
<dbReference type="SUPFAM" id="SSF50729">
    <property type="entry name" value="PH domain-like"/>
    <property type="match status" value="1"/>
</dbReference>
<dbReference type="Pfam" id="PF00169">
    <property type="entry name" value="PH"/>
    <property type="match status" value="1"/>
</dbReference>
<reference evidence="3" key="2">
    <citation type="journal article" date="2024" name="Plant">
        <title>Genomic evolution and insights into agronomic trait innovations of Sesamum species.</title>
        <authorList>
            <person name="Miao H."/>
            <person name="Wang L."/>
            <person name="Qu L."/>
            <person name="Liu H."/>
            <person name="Sun Y."/>
            <person name="Le M."/>
            <person name="Wang Q."/>
            <person name="Wei S."/>
            <person name="Zheng Y."/>
            <person name="Lin W."/>
            <person name="Duan Y."/>
            <person name="Cao H."/>
            <person name="Xiong S."/>
            <person name="Wang X."/>
            <person name="Wei L."/>
            <person name="Li C."/>
            <person name="Ma Q."/>
            <person name="Ju M."/>
            <person name="Zhao R."/>
            <person name="Li G."/>
            <person name="Mu C."/>
            <person name="Tian Q."/>
            <person name="Mei H."/>
            <person name="Zhang T."/>
            <person name="Gao T."/>
            <person name="Zhang H."/>
        </authorList>
    </citation>
    <scope>NUCLEOTIDE SEQUENCE</scope>
    <source>
        <strain evidence="3">G02</strain>
    </source>
</reference>
<evidence type="ECO:0000256" key="1">
    <source>
        <dbReference type="ARBA" id="ARBA00022448"/>
    </source>
</evidence>
<dbReference type="PANTHER" id="PTHR45523">
    <property type="entry name" value="TETRATRICOPEPTIDE REPEAT (TPR)-CONTAINING PROTEIN-RELATED"/>
    <property type="match status" value="1"/>
</dbReference>
<reference evidence="3" key="1">
    <citation type="submission" date="2020-06" db="EMBL/GenBank/DDBJ databases">
        <authorList>
            <person name="Li T."/>
            <person name="Hu X."/>
            <person name="Zhang T."/>
            <person name="Song X."/>
            <person name="Zhang H."/>
            <person name="Dai N."/>
            <person name="Sheng W."/>
            <person name="Hou X."/>
            <person name="Wei L."/>
        </authorList>
    </citation>
    <scope>NUCLEOTIDE SEQUENCE</scope>
    <source>
        <strain evidence="3">G02</strain>
        <tissue evidence="3">Leaf</tissue>
    </source>
</reference>
<dbReference type="InterPro" id="IPR011993">
    <property type="entry name" value="PH-like_dom_sf"/>
</dbReference>
<feature type="domain" description="PH" evidence="2">
    <location>
        <begin position="616"/>
        <end position="728"/>
    </location>
</feature>
<accession>A0AAW2JRT8</accession>
<evidence type="ECO:0000259" key="2">
    <source>
        <dbReference type="PROSITE" id="PS50003"/>
    </source>
</evidence>
<protein>
    <submittedName>
        <fullName evidence="3">Vacuolar protein sorting-associated protein 13A</fullName>
    </submittedName>
</protein>
<keyword evidence="1" id="KW-0813">Transport</keyword>
<evidence type="ECO:0000313" key="3">
    <source>
        <dbReference type="EMBL" id="KAL0296335.1"/>
    </source>
</evidence>
<dbReference type="EMBL" id="JACGWJ010000032">
    <property type="protein sequence ID" value="KAL0296335.1"/>
    <property type="molecule type" value="Genomic_DNA"/>
</dbReference>
<proteinExistence type="predicted"/>
<dbReference type="Gene3D" id="2.30.29.30">
    <property type="entry name" value="Pleckstrin-homology domain (PH domain)/Phosphotyrosine-binding domain (PTB)"/>
    <property type="match status" value="1"/>
</dbReference>